<name>A0A6A6WM80_9PEZI</name>
<comment type="catalytic activity">
    <reaction evidence="14">
        <text>L-lysyl(20)-[histone H4] + 3 S-adenosyl-L-methionine = N(6),N(6),N(6)-trimethyl-L-lysyl(20)-[histone H4] + 3 S-adenosyl-L-homocysteine + 3 H(+)</text>
        <dbReference type="Rhea" id="RHEA:64456"/>
        <dbReference type="Rhea" id="RHEA-COMP:15554"/>
        <dbReference type="Rhea" id="RHEA-COMP:15998"/>
        <dbReference type="ChEBI" id="CHEBI:15378"/>
        <dbReference type="ChEBI" id="CHEBI:29969"/>
        <dbReference type="ChEBI" id="CHEBI:57856"/>
        <dbReference type="ChEBI" id="CHEBI:59789"/>
        <dbReference type="ChEBI" id="CHEBI:61961"/>
        <dbReference type="EC" id="2.1.1.372"/>
    </reaction>
</comment>
<feature type="compositionally biased region" description="Basic residues" evidence="15">
    <location>
        <begin position="508"/>
        <end position="519"/>
    </location>
</feature>
<evidence type="ECO:0000256" key="13">
    <source>
        <dbReference type="ARBA" id="ARBA00030653"/>
    </source>
</evidence>
<evidence type="ECO:0000256" key="1">
    <source>
        <dbReference type="ARBA" id="ARBA00001984"/>
    </source>
</evidence>
<feature type="compositionally biased region" description="Basic residues" evidence="15">
    <location>
        <begin position="390"/>
        <end position="400"/>
    </location>
</feature>
<keyword evidence="18" id="KW-1185">Reference proteome</keyword>
<evidence type="ECO:0000256" key="8">
    <source>
        <dbReference type="ARBA" id="ARBA00022679"/>
    </source>
</evidence>
<evidence type="ECO:0000256" key="6">
    <source>
        <dbReference type="ARBA" id="ARBA00022454"/>
    </source>
</evidence>
<dbReference type="RefSeq" id="XP_033605709.1">
    <property type="nucleotide sequence ID" value="XM_033742279.1"/>
</dbReference>
<comment type="subcellular location">
    <subcellularLocation>
        <location evidence="3">Chromosome</location>
    </subcellularLocation>
    <subcellularLocation>
        <location evidence="2">Nucleus</location>
    </subcellularLocation>
</comment>
<keyword evidence="8" id="KW-0808">Transferase</keyword>
<dbReference type="EC" id="2.1.1.372" evidence="12"/>
<dbReference type="PROSITE" id="PS51567">
    <property type="entry name" value="SAM_MT43_SUVAR420_1"/>
    <property type="match status" value="1"/>
</dbReference>
<dbReference type="GeneID" id="54483333"/>
<evidence type="ECO:0000256" key="11">
    <source>
        <dbReference type="ARBA" id="ARBA00023242"/>
    </source>
</evidence>
<dbReference type="PROSITE" id="PS50280">
    <property type="entry name" value="SET"/>
    <property type="match status" value="1"/>
</dbReference>
<reference evidence="17" key="1">
    <citation type="journal article" date="2020" name="Stud. Mycol.">
        <title>101 Dothideomycetes genomes: a test case for predicting lifestyles and emergence of pathogens.</title>
        <authorList>
            <person name="Haridas S."/>
            <person name="Albert R."/>
            <person name="Binder M."/>
            <person name="Bloem J."/>
            <person name="Labutti K."/>
            <person name="Salamov A."/>
            <person name="Andreopoulos B."/>
            <person name="Baker S."/>
            <person name="Barry K."/>
            <person name="Bills G."/>
            <person name="Bluhm B."/>
            <person name="Cannon C."/>
            <person name="Castanera R."/>
            <person name="Culley D."/>
            <person name="Daum C."/>
            <person name="Ezra D."/>
            <person name="Gonzalez J."/>
            <person name="Henrissat B."/>
            <person name="Kuo A."/>
            <person name="Liang C."/>
            <person name="Lipzen A."/>
            <person name="Lutzoni F."/>
            <person name="Magnuson J."/>
            <person name="Mondo S."/>
            <person name="Nolan M."/>
            <person name="Ohm R."/>
            <person name="Pangilinan J."/>
            <person name="Park H.-J."/>
            <person name="Ramirez L."/>
            <person name="Alfaro M."/>
            <person name="Sun H."/>
            <person name="Tritt A."/>
            <person name="Yoshinaga Y."/>
            <person name="Zwiers L.-H."/>
            <person name="Turgeon B."/>
            <person name="Goodwin S."/>
            <person name="Spatafora J."/>
            <person name="Crous P."/>
            <person name="Grigoriev I."/>
        </authorList>
    </citation>
    <scope>NUCLEOTIDE SEQUENCE</scope>
    <source>
        <strain evidence="17">CBS 121739</strain>
    </source>
</reference>
<comment type="function">
    <text evidence="1">Histone methyltransferase that trimethylates 'Lys-20' of histone H4 to form H4K20me3.</text>
</comment>
<dbReference type="GO" id="GO:0005694">
    <property type="term" value="C:chromosome"/>
    <property type="evidence" value="ECO:0007669"/>
    <property type="project" value="UniProtKB-SubCell"/>
</dbReference>
<evidence type="ECO:0000256" key="5">
    <source>
        <dbReference type="ARBA" id="ARBA00015413"/>
    </source>
</evidence>
<dbReference type="InterPro" id="IPR046341">
    <property type="entry name" value="SET_dom_sf"/>
</dbReference>
<dbReference type="Proteomes" id="UP000799437">
    <property type="component" value="Unassembled WGS sequence"/>
</dbReference>
<dbReference type="CDD" id="cd10524">
    <property type="entry name" value="SET_Suv4-20-like"/>
    <property type="match status" value="1"/>
</dbReference>
<dbReference type="Gene3D" id="2.170.270.10">
    <property type="entry name" value="SET domain"/>
    <property type="match status" value="1"/>
</dbReference>
<dbReference type="OrthoDB" id="6627536at2759"/>
<dbReference type="GO" id="GO:0032259">
    <property type="term" value="P:methylation"/>
    <property type="evidence" value="ECO:0007669"/>
    <property type="project" value="UniProtKB-KW"/>
</dbReference>
<evidence type="ECO:0000256" key="9">
    <source>
        <dbReference type="ARBA" id="ARBA00022691"/>
    </source>
</evidence>
<feature type="compositionally biased region" description="Basic and acidic residues" evidence="15">
    <location>
        <begin position="306"/>
        <end position="318"/>
    </location>
</feature>
<protein>
    <recommendedName>
        <fullName evidence="5">Histone-lysine N-methyltransferase SET9</fullName>
        <ecNumber evidence="12">2.1.1.372</ecNumber>
    </recommendedName>
    <alternativeName>
        <fullName evidence="4">Histone-lysine N-methyltransferase set9</fullName>
    </alternativeName>
    <alternativeName>
        <fullName evidence="13">SET domain protein 9</fullName>
    </alternativeName>
</protein>
<dbReference type="Pfam" id="PF00856">
    <property type="entry name" value="SET"/>
    <property type="match status" value="1"/>
</dbReference>
<dbReference type="SUPFAM" id="SSF82199">
    <property type="entry name" value="SET domain"/>
    <property type="match status" value="1"/>
</dbReference>
<feature type="compositionally biased region" description="Polar residues" evidence="15">
    <location>
        <begin position="421"/>
        <end position="438"/>
    </location>
</feature>
<dbReference type="Gene3D" id="1.10.10.1700">
    <property type="entry name" value="Histone-lysine N-methyltransferase"/>
    <property type="match status" value="1"/>
</dbReference>
<organism evidence="17 18">
    <name type="scientific">Pseudovirgaria hyperparasitica</name>
    <dbReference type="NCBI Taxonomy" id="470096"/>
    <lineage>
        <taxon>Eukaryota</taxon>
        <taxon>Fungi</taxon>
        <taxon>Dikarya</taxon>
        <taxon>Ascomycota</taxon>
        <taxon>Pezizomycotina</taxon>
        <taxon>Dothideomycetes</taxon>
        <taxon>Dothideomycetes incertae sedis</taxon>
        <taxon>Acrospermales</taxon>
        <taxon>Acrospermaceae</taxon>
        <taxon>Pseudovirgaria</taxon>
    </lineage>
</organism>
<feature type="compositionally biased region" description="Polar residues" evidence="15">
    <location>
        <begin position="355"/>
        <end position="364"/>
    </location>
</feature>
<dbReference type="PANTHER" id="PTHR12977">
    <property type="entry name" value="SUPPRESSOR OF VARIEGATION 4-20-RELATED"/>
    <property type="match status" value="1"/>
</dbReference>
<dbReference type="EMBL" id="ML996565">
    <property type="protein sequence ID" value="KAF2763258.1"/>
    <property type="molecule type" value="Genomic_DNA"/>
</dbReference>
<evidence type="ECO:0000256" key="10">
    <source>
        <dbReference type="ARBA" id="ARBA00022853"/>
    </source>
</evidence>
<evidence type="ECO:0000256" key="14">
    <source>
        <dbReference type="ARBA" id="ARBA00048081"/>
    </source>
</evidence>
<dbReference type="AlphaFoldDB" id="A0A6A6WM80"/>
<evidence type="ECO:0000256" key="12">
    <source>
        <dbReference type="ARBA" id="ARBA00024057"/>
    </source>
</evidence>
<keyword evidence="9" id="KW-0949">S-adenosyl-L-methionine</keyword>
<keyword evidence="10" id="KW-0156">Chromatin regulator</keyword>
<dbReference type="InterPro" id="IPR001214">
    <property type="entry name" value="SET_dom"/>
</dbReference>
<dbReference type="InterPro" id="IPR025783">
    <property type="entry name" value="Set9_fungi"/>
</dbReference>
<gene>
    <name evidence="17" type="ORF">EJ05DRAFT_447670</name>
</gene>
<evidence type="ECO:0000256" key="3">
    <source>
        <dbReference type="ARBA" id="ARBA00004286"/>
    </source>
</evidence>
<evidence type="ECO:0000256" key="4">
    <source>
        <dbReference type="ARBA" id="ARBA00014232"/>
    </source>
</evidence>
<feature type="compositionally biased region" description="Basic and acidic residues" evidence="15">
    <location>
        <begin position="639"/>
        <end position="651"/>
    </location>
</feature>
<keyword evidence="11" id="KW-0539">Nucleus</keyword>
<feature type="region of interest" description="Disordered" evidence="15">
    <location>
        <begin position="639"/>
        <end position="672"/>
    </location>
</feature>
<dbReference type="InterPro" id="IPR039977">
    <property type="entry name" value="Suv4-20/Set9"/>
</dbReference>
<proteinExistence type="predicted"/>
<keyword evidence="6" id="KW-0158">Chromosome</keyword>
<sequence length="672" mass="75696">MGSRKEKEAAPLGEALAKKGGLTLSQLANYDDLITDLVVDRIYYWTSIRKNKPRYSAARGTREEEICDVIRQHVIEEKQPGRAVEKFLTQISASRNFYQRLRTVDEKDHFKKHLRKYVDIYMPDCPFEVTTTNRYTIDTHEASITARKEIKKGETIKYLSGVQVALTKAEEKDLDLTRRDFSIVMSSRKKCPSLFLGPARFANHDCNANAKLMTHGWNGMQIQSVKHIEVGEEITVKYGDDYFGEDNCECLCESCEKAGRNGWAAYYEESSTNVSSDSISSRAPSPGPEESSGNGTPYSFRKKRKHDGEEDNIGKEDTPVSSKKRRKSWESDVASGSRVPQFLSSPSRVKRPSLLSRTIQQESSPTPPVRHDDTVASTAPIDCVLPSTRRLSKSPAKGRRASADHAPISSSDSEASIGSPFASSVNDSNPSTQSTAASSVDDDLISKVKSEYDSATLTVGGVVLGPQRALIPKSASKARLNLLLDADDSSDLSELSDSLEMDDVSQTIRRRPRATRARSRPNLLSTPIASIEDPDRPNLNPRRHGDYTMTEVLLCNLNSRWVKCRTCNSDFVQDDVQTRAECPRCERHSKLYGYVWPKCEKENKHDQEERIVDHRMVNRFIAPEEEREVRRGRRGLREEILKRETQSRERSLSMAGSESPRRSGRSRLRISY</sequence>
<feature type="compositionally biased region" description="Basic residues" evidence="15">
    <location>
        <begin position="662"/>
        <end position="672"/>
    </location>
</feature>
<feature type="region of interest" description="Disordered" evidence="15">
    <location>
        <begin position="274"/>
        <end position="440"/>
    </location>
</feature>
<feature type="compositionally biased region" description="Low complexity" evidence="15">
    <location>
        <begin position="409"/>
        <end position="419"/>
    </location>
</feature>
<feature type="compositionally biased region" description="Low complexity" evidence="15">
    <location>
        <begin position="274"/>
        <end position="284"/>
    </location>
</feature>
<feature type="domain" description="SET" evidence="16">
    <location>
        <begin position="125"/>
        <end position="239"/>
    </location>
</feature>
<dbReference type="SMART" id="SM00317">
    <property type="entry name" value="SET"/>
    <property type="match status" value="1"/>
</dbReference>
<evidence type="ECO:0000256" key="7">
    <source>
        <dbReference type="ARBA" id="ARBA00022603"/>
    </source>
</evidence>
<evidence type="ECO:0000256" key="15">
    <source>
        <dbReference type="SAM" id="MobiDB-lite"/>
    </source>
</evidence>
<evidence type="ECO:0000313" key="17">
    <source>
        <dbReference type="EMBL" id="KAF2763258.1"/>
    </source>
</evidence>
<evidence type="ECO:0000259" key="16">
    <source>
        <dbReference type="PROSITE" id="PS50280"/>
    </source>
</evidence>
<dbReference type="InterPro" id="IPR041938">
    <property type="entry name" value="Hist-Lys_N-MTase_N"/>
</dbReference>
<dbReference type="PANTHER" id="PTHR12977:SF4">
    <property type="entry name" value="HISTONE-LYSINE N-METHYLTRANSFERASE KMT5B"/>
    <property type="match status" value="1"/>
</dbReference>
<evidence type="ECO:0000256" key="2">
    <source>
        <dbReference type="ARBA" id="ARBA00004123"/>
    </source>
</evidence>
<dbReference type="GO" id="GO:0005634">
    <property type="term" value="C:nucleus"/>
    <property type="evidence" value="ECO:0007669"/>
    <property type="project" value="UniProtKB-SubCell"/>
</dbReference>
<accession>A0A6A6WM80</accession>
<feature type="region of interest" description="Disordered" evidence="15">
    <location>
        <begin position="506"/>
        <end position="539"/>
    </location>
</feature>
<keyword evidence="7" id="KW-0489">Methyltransferase</keyword>
<dbReference type="GO" id="GO:0140943">
    <property type="term" value="F:histone H4K20 trimethyltransferase activity"/>
    <property type="evidence" value="ECO:0007669"/>
    <property type="project" value="UniProtKB-EC"/>
</dbReference>
<evidence type="ECO:0000313" key="18">
    <source>
        <dbReference type="Proteomes" id="UP000799437"/>
    </source>
</evidence>